<keyword evidence="2" id="KW-0812">Transmembrane</keyword>
<dbReference type="EMBL" id="MU860004">
    <property type="protein sequence ID" value="KAK4242756.1"/>
    <property type="molecule type" value="Genomic_DNA"/>
</dbReference>
<evidence type="ECO:0000313" key="4">
    <source>
        <dbReference type="Proteomes" id="UP001303760"/>
    </source>
</evidence>
<dbReference type="AlphaFoldDB" id="A0AAN7CJG4"/>
<protein>
    <submittedName>
        <fullName evidence="3">Uncharacterized protein</fullName>
    </submittedName>
</protein>
<evidence type="ECO:0000313" key="3">
    <source>
        <dbReference type="EMBL" id="KAK4242756.1"/>
    </source>
</evidence>
<feature type="compositionally biased region" description="Basic residues" evidence="1">
    <location>
        <begin position="322"/>
        <end position="339"/>
    </location>
</feature>
<feature type="region of interest" description="Disordered" evidence="1">
    <location>
        <begin position="313"/>
        <end position="417"/>
    </location>
</feature>
<reference evidence="3" key="1">
    <citation type="journal article" date="2023" name="Mol. Phylogenet. Evol.">
        <title>Genome-scale phylogeny and comparative genomics of the fungal order Sordariales.</title>
        <authorList>
            <person name="Hensen N."/>
            <person name="Bonometti L."/>
            <person name="Westerberg I."/>
            <person name="Brannstrom I.O."/>
            <person name="Guillou S."/>
            <person name="Cros-Aarteil S."/>
            <person name="Calhoun S."/>
            <person name="Haridas S."/>
            <person name="Kuo A."/>
            <person name="Mondo S."/>
            <person name="Pangilinan J."/>
            <person name="Riley R."/>
            <person name="LaButti K."/>
            <person name="Andreopoulos B."/>
            <person name="Lipzen A."/>
            <person name="Chen C."/>
            <person name="Yan M."/>
            <person name="Daum C."/>
            <person name="Ng V."/>
            <person name="Clum A."/>
            <person name="Steindorff A."/>
            <person name="Ohm R.A."/>
            <person name="Martin F."/>
            <person name="Silar P."/>
            <person name="Natvig D.O."/>
            <person name="Lalanne C."/>
            <person name="Gautier V."/>
            <person name="Ament-Velasquez S.L."/>
            <person name="Kruys A."/>
            <person name="Hutchinson M.I."/>
            <person name="Powell A.J."/>
            <person name="Barry K."/>
            <person name="Miller A.N."/>
            <person name="Grigoriev I.V."/>
            <person name="Debuchy R."/>
            <person name="Gladieux P."/>
            <person name="Hiltunen Thoren M."/>
            <person name="Johannesson H."/>
        </authorList>
    </citation>
    <scope>NUCLEOTIDE SEQUENCE</scope>
    <source>
        <strain evidence="3">CBS 532.94</strain>
    </source>
</reference>
<name>A0AAN7CJG4_9PEZI</name>
<proteinExistence type="predicted"/>
<feature type="transmembrane region" description="Helical" evidence="2">
    <location>
        <begin position="77"/>
        <end position="96"/>
    </location>
</feature>
<gene>
    <name evidence="3" type="ORF">C8A03DRAFT_39921</name>
</gene>
<feature type="transmembrane region" description="Helical" evidence="2">
    <location>
        <begin position="12"/>
        <end position="32"/>
    </location>
</feature>
<dbReference type="Proteomes" id="UP001303760">
    <property type="component" value="Unassembled WGS sequence"/>
</dbReference>
<evidence type="ECO:0000256" key="1">
    <source>
        <dbReference type="SAM" id="MobiDB-lite"/>
    </source>
</evidence>
<feature type="compositionally biased region" description="Low complexity" evidence="1">
    <location>
        <begin position="242"/>
        <end position="252"/>
    </location>
</feature>
<comment type="caution">
    <text evidence="3">The sequence shown here is derived from an EMBL/GenBank/DDBJ whole genome shotgun (WGS) entry which is preliminary data.</text>
</comment>
<reference evidence="3" key="2">
    <citation type="submission" date="2023-05" db="EMBL/GenBank/DDBJ databases">
        <authorList>
            <consortium name="Lawrence Berkeley National Laboratory"/>
            <person name="Steindorff A."/>
            <person name="Hensen N."/>
            <person name="Bonometti L."/>
            <person name="Westerberg I."/>
            <person name="Brannstrom I.O."/>
            <person name="Guillou S."/>
            <person name="Cros-Aarteil S."/>
            <person name="Calhoun S."/>
            <person name="Haridas S."/>
            <person name="Kuo A."/>
            <person name="Mondo S."/>
            <person name="Pangilinan J."/>
            <person name="Riley R."/>
            <person name="Labutti K."/>
            <person name="Andreopoulos B."/>
            <person name="Lipzen A."/>
            <person name="Chen C."/>
            <person name="Yanf M."/>
            <person name="Daum C."/>
            <person name="Ng V."/>
            <person name="Clum A."/>
            <person name="Ohm R."/>
            <person name="Martin F."/>
            <person name="Silar P."/>
            <person name="Natvig D."/>
            <person name="Lalanne C."/>
            <person name="Gautier V."/>
            <person name="Ament-Velasquez S.L."/>
            <person name="Kruys A."/>
            <person name="Hutchinson M.I."/>
            <person name="Powell A.J."/>
            <person name="Barry K."/>
            <person name="Miller A.N."/>
            <person name="Grigoriev I.V."/>
            <person name="Debuchy R."/>
            <person name="Gladieux P."/>
            <person name="Thoren M.H."/>
            <person name="Johannesson H."/>
        </authorList>
    </citation>
    <scope>NUCLEOTIDE SEQUENCE</scope>
    <source>
        <strain evidence="3">CBS 532.94</strain>
    </source>
</reference>
<keyword evidence="2" id="KW-0472">Membrane</keyword>
<keyword evidence="4" id="KW-1185">Reference proteome</keyword>
<feature type="transmembrane region" description="Helical" evidence="2">
    <location>
        <begin position="155"/>
        <end position="178"/>
    </location>
</feature>
<feature type="region of interest" description="Disordered" evidence="1">
    <location>
        <begin position="212"/>
        <end position="296"/>
    </location>
</feature>
<evidence type="ECO:0000256" key="2">
    <source>
        <dbReference type="SAM" id="Phobius"/>
    </source>
</evidence>
<accession>A0AAN7CJG4</accession>
<sequence>MGWELSTWLALGRSFQLLGFLAATSMHGYLTIRVYAGRLGLSNHMVALELLACALTGYSTLALILQNTGQRSKRTSWLTGFAVCDVFFCGVVLGIITTLARAGLPTHCAGMTRTDFRRGDEPDSPPPGYTTIRFSDERPGHRGMLDEFCGLDRSYYVIATALVFSYIFTITVTTLSIFEKRYTKNTKVNELLSSLERAEDINLKIIESPSPLRETARANLPPPQPPSEGVLTRNPSLRSNFTTATSSASSQAGLYGGPSIPPRRSIGGHPPPPIPQRPLATTSPSANPGIGFVPVPLDEDSAEEALVADGMQHQQYHQQTHPSHHRRHSSRDDHHHHHPSLSSFPRMPMLSEEDQHQSAADSALVSDGMRPSEPTLPPYHPGSRRMSGHAGESNEMRLSQYVKGQTRAQEMKDSGRF</sequence>
<organism evidence="3 4">
    <name type="scientific">Achaetomium macrosporum</name>
    <dbReference type="NCBI Taxonomy" id="79813"/>
    <lineage>
        <taxon>Eukaryota</taxon>
        <taxon>Fungi</taxon>
        <taxon>Dikarya</taxon>
        <taxon>Ascomycota</taxon>
        <taxon>Pezizomycotina</taxon>
        <taxon>Sordariomycetes</taxon>
        <taxon>Sordariomycetidae</taxon>
        <taxon>Sordariales</taxon>
        <taxon>Chaetomiaceae</taxon>
        <taxon>Achaetomium</taxon>
    </lineage>
</organism>
<keyword evidence="2" id="KW-1133">Transmembrane helix</keyword>
<feature type="transmembrane region" description="Helical" evidence="2">
    <location>
        <begin position="44"/>
        <end position="65"/>
    </location>
</feature>